<name>A0A6U0LJC6_9EUKA</name>
<evidence type="ECO:0000313" key="3">
    <source>
        <dbReference type="EMBL" id="CAD9083561.1"/>
    </source>
</evidence>
<feature type="compositionally biased region" description="Basic and acidic residues" evidence="1">
    <location>
        <begin position="288"/>
        <end position="298"/>
    </location>
</feature>
<sequence>MFPSSSPFSSFMSPFADDSSFFTAQFPMRPADESSIEHLSTPVEGMTDLDMLDSLFEPQESVGCAQVILQDGPPLETLPPPCVLEAHFESLPPPEKEKPESQKFVSVSAPHSRQSKSHSKRTAHEENYDQIDRLRVWSETHRSCFFDARFALSMKTRLSPVLEVVPKNIYGTLKYRIFVETGSMEDSSTALMARVDLVHPPSGEVEPGAFTSQLEAESAFRFAEGKFQTDLYIQVRGKALSHQKTKKEFALRVSIFRASDRSEILAQYETPSFRVYARKPNQPSKKQRAQEEGKKEVFAPRGSSSSQLSKPRKMVSSKMQHIKKQAASVDEFTRQLDSLFSLHSQFDSSLKKKSHDLILSKLLGELIGARQ</sequence>
<dbReference type="AlphaFoldDB" id="A0A6U0LJC6"/>
<protein>
    <submittedName>
        <fullName evidence="3">Uncharacterized protein</fullName>
    </submittedName>
</protein>
<dbReference type="EMBL" id="HBGD01008276">
    <property type="protein sequence ID" value="CAD9083560.1"/>
    <property type="molecule type" value="Transcribed_RNA"/>
</dbReference>
<dbReference type="EMBL" id="HBGD01008277">
    <property type="protein sequence ID" value="CAD9083561.1"/>
    <property type="molecule type" value="Transcribed_RNA"/>
</dbReference>
<gene>
    <name evidence="2" type="ORF">PCOS0759_LOCUS6814</name>
    <name evidence="3" type="ORF">PCOS0759_LOCUS6815</name>
</gene>
<feature type="region of interest" description="Disordered" evidence="1">
    <location>
        <begin position="279"/>
        <end position="317"/>
    </location>
</feature>
<accession>A0A6U0LJC6</accession>
<reference evidence="3" key="1">
    <citation type="submission" date="2021-01" db="EMBL/GenBank/DDBJ databases">
        <authorList>
            <person name="Corre E."/>
            <person name="Pelletier E."/>
            <person name="Niang G."/>
            <person name="Scheremetjew M."/>
            <person name="Finn R."/>
            <person name="Kale V."/>
            <person name="Holt S."/>
            <person name="Cochrane G."/>
            <person name="Meng A."/>
            <person name="Brown T."/>
            <person name="Cohen L."/>
        </authorList>
    </citation>
    <scope>NUCLEOTIDE SEQUENCE</scope>
    <source>
        <strain evidence="3">WS</strain>
    </source>
</reference>
<feature type="region of interest" description="Disordered" evidence="1">
    <location>
        <begin position="88"/>
        <end position="125"/>
    </location>
</feature>
<proteinExistence type="predicted"/>
<evidence type="ECO:0000256" key="1">
    <source>
        <dbReference type="SAM" id="MobiDB-lite"/>
    </source>
</evidence>
<feature type="compositionally biased region" description="Polar residues" evidence="1">
    <location>
        <begin position="103"/>
        <end position="112"/>
    </location>
</feature>
<evidence type="ECO:0000313" key="2">
    <source>
        <dbReference type="EMBL" id="CAD9083560.1"/>
    </source>
</evidence>
<organism evidence="3">
    <name type="scientific">Percolomonas cosmopolitus</name>
    <dbReference type="NCBI Taxonomy" id="63605"/>
    <lineage>
        <taxon>Eukaryota</taxon>
        <taxon>Discoba</taxon>
        <taxon>Heterolobosea</taxon>
        <taxon>Tetramitia</taxon>
        <taxon>Eutetramitia</taxon>
        <taxon>Percolomonadidae</taxon>
        <taxon>Percolomonas</taxon>
    </lineage>
</organism>